<dbReference type="EMBL" id="OM810291">
    <property type="protein sequence ID" value="UOT58042.1"/>
    <property type="molecule type" value="Genomic_DNA"/>
</dbReference>
<evidence type="ECO:0000313" key="1">
    <source>
        <dbReference type="EMBL" id="UOT58042.1"/>
    </source>
</evidence>
<sequence length="471" mass="49923">MSLSITNVVDVSILIAPKAKALQSFGKLMFVTDELPTLQGLKFPQAYKSLEAVQADWPVGSEVVAAAKAFYAQGATDFMVQIASAVSTPAVLNGAAVELANIQAVDQGGFSISINGAVQNITGLNFTAAASLANVVTILNAELTGAVASESAGAIRITTSASGAGASIKFPTADIDGCAKALKLLEADGATITAALVPQTPEEALIAAADVDPSFYGIDFHKKWRDKADAMKVAEYAQGSRRIFFHTTNDVTTLDASVDTDMASQMKMKSLQRVLTHYSSKPEEYPSSAVAGRAFLVNFEGTNTTITLNLKVMKGVTVEKMRQSEMDAMASKNCNAVLDIAGTYVYSDSRMADGTWFDAIHGTDWLQNRVETGVFNRMFTTTTKIPYTDPGVTILIAEVEQALRQGVTNGLIAPGNNAAGEYLPLGYKVVYIPTAQVSQADKSNRVYKGITFECVGAGAMHKVVISGSFNE</sequence>
<proteinExistence type="predicted"/>
<protein>
    <recommendedName>
        <fullName evidence="3">DUF3383 domain-containing protein</fullName>
    </recommendedName>
</protein>
<organism evidence="1 2">
    <name type="scientific">Aeromonas phage ZPAH14</name>
    <dbReference type="NCBI Taxonomy" id="2924887"/>
    <lineage>
        <taxon>Viruses</taxon>
        <taxon>Duplodnaviria</taxon>
        <taxon>Heunggongvirae</taxon>
        <taxon>Uroviricota</taxon>
        <taxon>Caudoviricetes</taxon>
        <taxon>Chaseviridae</taxon>
        <taxon>Nefertitivirinae</taxon>
        <taxon>Shantouvirus</taxon>
        <taxon>Shantouvirus ZPAH14</taxon>
    </lineage>
</organism>
<dbReference type="Pfam" id="PF11863">
    <property type="entry name" value="DUF3383"/>
    <property type="match status" value="1"/>
</dbReference>
<evidence type="ECO:0000313" key="2">
    <source>
        <dbReference type="Proteomes" id="UP000830307"/>
    </source>
</evidence>
<dbReference type="GeneID" id="77932645"/>
<name>A0AAE9KJS2_9CAUD</name>
<keyword evidence="2" id="KW-1185">Reference proteome</keyword>
<dbReference type="InterPro" id="IPR021808">
    <property type="entry name" value="DUF3383"/>
</dbReference>
<reference evidence="1" key="1">
    <citation type="submission" date="2022-02" db="EMBL/GenBank/DDBJ databases">
        <title>The Aeromonas hydrophila phage ZPAH14.</title>
        <authorList>
            <person name="Li J."/>
        </authorList>
    </citation>
    <scope>NUCLEOTIDE SEQUENCE</scope>
</reference>
<evidence type="ECO:0008006" key="3">
    <source>
        <dbReference type="Google" id="ProtNLM"/>
    </source>
</evidence>
<dbReference type="KEGG" id="vg:77932645"/>
<accession>A0AAE9KJS2</accession>
<dbReference type="Proteomes" id="UP000830307">
    <property type="component" value="Segment"/>
</dbReference>
<dbReference type="RefSeq" id="YP_010656751.1">
    <property type="nucleotide sequence ID" value="NC_070840.1"/>
</dbReference>